<evidence type="ECO:0000313" key="25">
    <source>
        <dbReference type="Proteomes" id="UP000538666"/>
    </source>
</evidence>
<evidence type="ECO:0000256" key="7">
    <source>
        <dbReference type="ARBA" id="ARBA00022598"/>
    </source>
</evidence>
<dbReference type="PANTHER" id="PTHR23132">
    <property type="entry name" value="D-ALANINE--D-ALANINE LIGASE"/>
    <property type="match status" value="1"/>
</dbReference>
<evidence type="ECO:0000256" key="21">
    <source>
        <dbReference type="PIRSR" id="PIRSR039102-3"/>
    </source>
</evidence>
<dbReference type="AlphaFoldDB" id="A0A841JXT0"/>
<dbReference type="NCBIfam" id="NF002528">
    <property type="entry name" value="PRK01966.1-4"/>
    <property type="match status" value="1"/>
</dbReference>
<evidence type="ECO:0000256" key="22">
    <source>
        <dbReference type="PROSITE-ProRule" id="PRU00409"/>
    </source>
</evidence>
<evidence type="ECO:0000256" key="18">
    <source>
        <dbReference type="HAMAP-Rule" id="MF_00047"/>
    </source>
</evidence>
<dbReference type="InterPro" id="IPR011127">
    <property type="entry name" value="Dala_Dala_lig_N"/>
</dbReference>
<dbReference type="InterPro" id="IPR005905">
    <property type="entry name" value="D_ala_D_ala"/>
</dbReference>
<dbReference type="Proteomes" id="UP000538666">
    <property type="component" value="Unassembled WGS sequence"/>
</dbReference>
<keyword evidence="11 21" id="KW-0460">Magnesium</keyword>
<evidence type="ECO:0000256" key="8">
    <source>
        <dbReference type="ARBA" id="ARBA00022723"/>
    </source>
</evidence>
<comment type="similarity">
    <text evidence="5 18">Belongs to the D-alanine--D-alanine ligase family.</text>
</comment>
<keyword evidence="15 18" id="KW-0961">Cell wall biogenesis/degradation</keyword>
<dbReference type="PANTHER" id="PTHR23132:SF25">
    <property type="entry name" value="D-ALANINE--D-ALANINE LIGASE A"/>
    <property type="match status" value="1"/>
</dbReference>
<dbReference type="SUPFAM" id="SSF52440">
    <property type="entry name" value="PreATP-grasp domain"/>
    <property type="match status" value="1"/>
</dbReference>
<dbReference type="PROSITE" id="PS50975">
    <property type="entry name" value="ATP_GRASP"/>
    <property type="match status" value="1"/>
</dbReference>
<comment type="pathway">
    <text evidence="17">Glycan biosynthesis.</text>
</comment>
<feature type="domain" description="ATP-grasp" evidence="23">
    <location>
        <begin position="178"/>
        <end position="394"/>
    </location>
</feature>
<comment type="function">
    <text evidence="2 18">Cell wall formation.</text>
</comment>
<dbReference type="GO" id="GO:0008360">
    <property type="term" value="P:regulation of cell shape"/>
    <property type="evidence" value="ECO:0007669"/>
    <property type="project" value="UniProtKB-KW"/>
</dbReference>
<dbReference type="NCBIfam" id="TIGR01205">
    <property type="entry name" value="D_ala_D_alaTIGR"/>
    <property type="match status" value="1"/>
</dbReference>
<comment type="subcellular location">
    <subcellularLocation>
        <location evidence="3 18">Cytoplasm</location>
    </subcellularLocation>
</comment>
<evidence type="ECO:0000256" key="1">
    <source>
        <dbReference type="ARBA" id="ARBA00001936"/>
    </source>
</evidence>
<evidence type="ECO:0000256" key="12">
    <source>
        <dbReference type="ARBA" id="ARBA00022960"/>
    </source>
</evidence>
<dbReference type="GO" id="GO:0008716">
    <property type="term" value="F:D-alanine-D-alanine ligase activity"/>
    <property type="evidence" value="ECO:0007669"/>
    <property type="project" value="UniProtKB-UniRule"/>
</dbReference>
<evidence type="ECO:0000256" key="2">
    <source>
        <dbReference type="ARBA" id="ARBA00003921"/>
    </source>
</evidence>
<dbReference type="Pfam" id="PF07478">
    <property type="entry name" value="Dala_Dala_lig_C"/>
    <property type="match status" value="1"/>
</dbReference>
<dbReference type="InterPro" id="IPR000291">
    <property type="entry name" value="D-Ala_lig_Van_CS"/>
</dbReference>
<comment type="pathway">
    <text evidence="4 18">Cell wall biogenesis; peptidoglycan biosynthesis.</text>
</comment>
<dbReference type="RefSeq" id="WP_050058433.1">
    <property type="nucleotide sequence ID" value="NZ_JACHEK010000009.1"/>
</dbReference>
<evidence type="ECO:0000256" key="3">
    <source>
        <dbReference type="ARBA" id="ARBA00004496"/>
    </source>
</evidence>
<dbReference type="EC" id="6.3.2.4" evidence="18"/>
<feature type="binding site" evidence="20">
    <location>
        <position position="174"/>
    </location>
    <ligand>
        <name>ATP</name>
        <dbReference type="ChEBI" id="CHEBI:30616"/>
    </ligand>
</feature>
<dbReference type="Gene3D" id="3.40.50.20">
    <property type="match status" value="1"/>
</dbReference>
<reference evidence="24 25" key="1">
    <citation type="submission" date="2020-08" db="EMBL/GenBank/DDBJ databases">
        <title>Genomic Encyclopedia of Type Strains, Phase IV (KMG-IV): sequencing the most valuable type-strain genomes for metagenomic binning, comparative biology and taxonomic classification.</title>
        <authorList>
            <person name="Goeker M."/>
        </authorList>
    </citation>
    <scope>NUCLEOTIDE SEQUENCE [LARGE SCALE GENOMIC DNA]</scope>
    <source>
        <strain evidence="24 25">DSM 103733</strain>
    </source>
</reference>
<evidence type="ECO:0000256" key="19">
    <source>
        <dbReference type="PIRSR" id="PIRSR039102-1"/>
    </source>
</evidence>
<dbReference type="HAMAP" id="MF_00047">
    <property type="entry name" value="Dala_Dala_lig"/>
    <property type="match status" value="1"/>
</dbReference>
<dbReference type="OrthoDB" id="9813261at2"/>
<dbReference type="GO" id="GO:0046872">
    <property type="term" value="F:metal ion binding"/>
    <property type="evidence" value="ECO:0007669"/>
    <property type="project" value="UniProtKB-KW"/>
</dbReference>
<dbReference type="InterPro" id="IPR011761">
    <property type="entry name" value="ATP-grasp"/>
</dbReference>
<evidence type="ECO:0000256" key="11">
    <source>
        <dbReference type="ARBA" id="ARBA00022842"/>
    </source>
</evidence>
<dbReference type="Gene3D" id="3.30.1490.20">
    <property type="entry name" value="ATP-grasp fold, A domain"/>
    <property type="match status" value="1"/>
</dbReference>
<keyword evidence="9 20" id="KW-0547">Nucleotide-binding</keyword>
<dbReference type="Gene3D" id="3.30.470.20">
    <property type="entry name" value="ATP-grasp fold, B domain"/>
    <property type="match status" value="1"/>
</dbReference>
<organism evidence="24 25">
    <name type="scientific">Silvibacterium bohemicum</name>
    <dbReference type="NCBI Taxonomy" id="1577686"/>
    <lineage>
        <taxon>Bacteria</taxon>
        <taxon>Pseudomonadati</taxon>
        <taxon>Acidobacteriota</taxon>
        <taxon>Terriglobia</taxon>
        <taxon>Terriglobales</taxon>
        <taxon>Acidobacteriaceae</taxon>
        <taxon>Silvibacterium</taxon>
    </lineage>
</organism>
<keyword evidence="10 22" id="KW-0067">ATP-binding</keyword>
<keyword evidence="7 18" id="KW-0436">Ligase</keyword>
<dbReference type="GO" id="GO:0071555">
    <property type="term" value="P:cell wall organization"/>
    <property type="evidence" value="ECO:0007669"/>
    <property type="project" value="UniProtKB-KW"/>
</dbReference>
<evidence type="ECO:0000256" key="14">
    <source>
        <dbReference type="ARBA" id="ARBA00023211"/>
    </source>
</evidence>
<feature type="binding site" evidence="21">
    <location>
        <position position="361"/>
    </location>
    <ligand>
        <name>Mg(2+)</name>
        <dbReference type="ChEBI" id="CHEBI:18420"/>
        <label>2</label>
    </ligand>
</feature>
<feature type="binding site" evidence="20">
    <location>
        <begin position="360"/>
        <end position="361"/>
    </location>
    <ligand>
        <name>ATP</name>
        <dbReference type="ChEBI" id="CHEBI:30616"/>
    </ligand>
</feature>
<evidence type="ECO:0000256" key="15">
    <source>
        <dbReference type="ARBA" id="ARBA00023316"/>
    </source>
</evidence>
<dbReference type="FunFam" id="3.30.1490.20:FF:000007">
    <property type="entry name" value="D-alanine--D-alanine ligase"/>
    <property type="match status" value="1"/>
</dbReference>
<feature type="active site" evidence="19">
    <location>
        <position position="16"/>
    </location>
</feature>
<keyword evidence="12 18" id="KW-0133">Cell shape</keyword>
<dbReference type="GO" id="GO:0009252">
    <property type="term" value="P:peptidoglycan biosynthetic process"/>
    <property type="evidence" value="ECO:0007669"/>
    <property type="project" value="UniProtKB-UniRule"/>
</dbReference>
<sequence>MKKLRVGVLFGGRSGEHEVSLLSAASVLKAINRKKYEIVPIGITKGGRWVTSSDAERLLGGDSGTLPASTERNLRAGDPETTSAAAVLARGESVIVPPVPSDGKTGTLVPFETEAKGLELRANAASGPVLNLDVIFPVLHGTFGEDGTIQGLFELAGIAYVGSGVLGSAAGMDKDVMKRLFAAAKLPIPRHVSFLRAEWESGAKKIIAKIEGALKYPLFVKPANLGSSVGITKVHNRKELAPAIDTAAGFDRKIVVEQGVGGKKGKARELEVAVLGNDRPEASVVGEIVPGKEFYDYEAKYLSEGSYPIIPAKITKQQSKTIREMAIAAFQACDCSGLARVDFLMDPASNSSRAPRIYLNEINTLPGFTSISMYPKLWAASGVAYPDLIDRLIALALERRAEKDRTNYSR</sequence>
<evidence type="ECO:0000256" key="6">
    <source>
        <dbReference type="ARBA" id="ARBA00022490"/>
    </source>
</evidence>
<evidence type="ECO:0000256" key="4">
    <source>
        <dbReference type="ARBA" id="ARBA00004752"/>
    </source>
</evidence>
<feature type="active site" evidence="19">
    <location>
        <position position="372"/>
    </location>
</feature>
<evidence type="ECO:0000256" key="13">
    <source>
        <dbReference type="ARBA" id="ARBA00022984"/>
    </source>
</evidence>
<keyword evidence="13 18" id="KW-0573">Peptidoglycan synthesis</keyword>
<evidence type="ECO:0000256" key="9">
    <source>
        <dbReference type="ARBA" id="ARBA00022741"/>
    </source>
</evidence>
<feature type="active site" evidence="19">
    <location>
        <position position="227"/>
    </location>
</feature>
<evidence type="ECO:0000256" key="16">
    <source>
        <dbReference type="ARBA" id="ARBA00047614"/>
    </source>
</evidence>
<feature type="binding site" evidence="21">
    <location>
        <position position="361"/>
    </location>
    <ligand>
        <name>Mg(2+)</name>
        <dbReference type="ChEBI" id="CHEBI:18420"/>
        <label>1</label>
    </ligand>
</feature>
<keyword evidence="8 21" id="KW-0479">Metal-binding</keyword>
<comment type="caution">
    <text evidence="24">The sequence shown here is derived from an EMBL/GenBank/DDBJ whole genome shotgun (WGS) entry which is preliminary data.</text>
</comment>
<comment type="cofactor">
    <cofactor evidence="1">
        <name>Mn(2+)</name>
        <dbReference type="ChEBI" id="CHEBI:29035"/>
    </cofactor>
</comment>
<evidence type="ECO:0000256" key="5">
    <source>
        <dbReference type="ARBA" id="ARBA00010871"/>
    </source>
</evidence>
<dbReference type="Pfam" id="PF01820">
    <property type="entry name" value="Dala_Dala_lig_N"/>
    <property type="match status" value="1"/>
</dbReference>
<feature type="binding site" evidence="21">
    <location>
        <position position="363"/>
    </location>
    <ligand>
        <name>Mg(2+)</name>
        <dbReference type="ChEBI" id="CHEBI:18420"/>
        <label>2</label>
    </ligand>
</feature>
<comment type="cofactor">
    <cofactor evidence="21">
        <name>Mg(2+)</name>
        <dbReference type="ChEBI" id="CHEBI:18420"/>
    </cofactor>
    <cofactor evidence="21">
        <name>Mn(2+)</name>
        <dbReference type="ChEBI" id="CHEBI:29035"/>
    </cofactor>
    <text evidence="21">Binds 2 magnesium or manganese ions per subunit.</text>
</comment>
<accession>A0A841JXT0</accession>
<protein>
    <recommendedName>
        <fullName evidence="18">D-alanine--D-alanine ligase</fullName>
        <ecNumber evidence="18">6.3.2.4</ecNumber>
    </recommendedName>
    <alternativeName>
        <fullName evidence="18">D-Ala-D-Ala ligase</fullName>
    </alternativeName>
    <alternativeName>
        <fullName evidence="18">D-alanylalanine synthetase</fullName>
    </alternativeName>
</protein>
<dbReference type="SUPFAM" id="SSF56059">
    <property type="entry name" value="Glutathione synthetase ATP-binding domain-like"/>
    <property type="match status" value="1"/>
</dbReference>
<keyword evidence="14 21" id="KW-0464">Manganese</keyword>
<dbReference type="PROSITE" id="PS00843">
    <property type="entry name" value="DALA_DALA_LIGASE_1"/>
    <property type="match status" value="1"/>
</dbReference>
<comment type="catalytic activity">
    <reaction evidence="16 18">
        <text>2 D-alanine + ATP = D-alanyl-D-alanine + ADP + phosphate + H(+)</text>
        <dbReference type="Rhea" id="RHEA:11224"/>
        <dbReference type="ChEBI" id="CHEBI:15378"/>
        <dbReference type="ChEBI" id="CHEBI:30616"/>
        <dbReference type="ChEBI" id="CHEBI:43474"/>
        <dbReference type="ChEBI" id="CHEBI:57416"/>
        <dbReference type="ChEBI" id="CHEBI:57822"/>
        <dbReference type="ChEBI" id="CHEBI:456216"/>
        <dbReference type="EC" id="6.3.2.4"/>
    </reaction>
</comment>
<evidence type="ECO:0000259" key="23">
    <source>
        <dbReference type="PROSITE" id="PS50975"/>
    </source>
</evidence>
<evidence type="ECO:0000256" key="10">
    <source>
        <dbReference type="ARBA" id="ARBA00022840"/>
    </source>
</evidence>
<dbReference type="PIRSF" id="PIRSF039102">
    <property type="entry name" value="Ddl/VanB"/>
    <property type="match status" value="1"/>
</dbReference>
<name>A0A841JXT0_9BACT</name>
<proteinExistence type="inferred from homology"/>
<dbReference type="UniPathway" id="UPA00219"/>
<dbReference type="InterPro" id="IPR013815">
    <property type="entry name" value="ATP_grasp_subdomain_1"/>
</dbReference>
<dbReference type="InterPro" id="IPR016185">
    <property type="entry name" value="PreATP-grasp_dom_sf"/>
</dbReference>
<feature type="binding site" evidence="20">
    <location>
        <begin position="219"/>
        <end position="221"/>
    </location>
    <ligand>
        <name>ATP</name>
        <dbReference type="ChEBI" id="CHEBI:30616"/>
    </ligand>
</feature>
<dbReference type="GO" id="GO:0005524">
    <property type="term" value="F:ATP binding"/>
    <property type="evidence" value="ECO:0007669"/>
    <property type="project" value="UniProtKB-UniRule"/>
</dbReference>
<keyword evidence="25" id="KW-1185">Reference proteome</keyword>
<dbReference type="EMBL" id="JACHEK010000009">
    <property type="protein sequence ID" value="MBB6146152.1"/>
    <property type="molecule type" value="Genomic_DNA"/>
</dbReference>
<dbReference type="InterPro" id="IPR011095">
    <property type="entry name" value="Dala_Dala_lig_C"/>
</dbReference>
<gene>
    <name evidence="18" type="primary">ddl</name>
    <name evidence="24" type="ORF">HNQ77_004124</name>
</gene>
<feature type="binding site" evidence="20">
    <location>
        <begin position="227"/>
        <end position="228"/>
    </location>
    <ligand>
        <name>ATP</name>
        <dbReference type="ChEBI" id="CHEBI:30616"/>
    </ligand>
</feature>
<evidence type="ECO:0000256" key="17">
    <source>
        <dbReference type="ARBA" id="ARBA00060592"/>
    </source>
</evidence>
<keyword evidence="6 18" id="KW-0963">Cytoplasm</keyword>
<evidence type="ECO:0000313" key="24">
    <source>
        <dbReference type="EMBL" id="MBB6146152.1"/>
    </source>
</evidence>
<feature type="binding site" evidence="20">
    <location>
        <begin position="257"/>
        <end position="269"/>
    </location>
    <ligand>
        <name>ATP</name>
        <dbReference type="ChEBI" id="CHEBI:30616"/>
    </ligand>
</feature>
<feature type="binding site" evidence="21">
    <location>
        <position position="342"/>
    </location>
    <ligand>
        <name>Mg(2+)</name>
        <dbReference type="ChEBI" id="CHEBI:18420"/>
        <label>1</label>
    </ligand>
</feature>
<dbReference type="GO" id="GO:0005829">
    <property type="term" value="C:cytosol"/>
    <property type="evidence" value="ECO:0007669"/>
    <property type="project" value="TreeGrafter"/>
</dbReference>
<dbReference type="FunFam" id="3.30.470.20:FF:000008">
    <property type="entry name" value="D-alanine--D-alanine ligase"/>
    <property type="match status" value="1"/>
</dbReference>
<evidence type="ECO:0000256" key="20">
    <source>
        <dbReference type="PIRSR" id="PIRSR039102-2"/>
    </source>
</evidence>